<evidence type="ECO:0000313" key="1">
    <source>
        <dbReference type="EMBL" id="QJA59823.1"/>
    </source>
</evidence>
<dbReference type="AlphaFoldDB" id="A0A6M3KCQ4"/>
<evidence type="ECO:0000313" key="2">
    <source>
        <dbReference type="EMBL" id="QJA79656.1"/>
    </source>
</evidence>
<accession>A0A6M3KCQ4</accession>
<proteinExistence type="predicted"/>
<sequence>MEALTTSELLSRTYPKQDLIGGGILGYQSKLCIAAPPKVGKTFLAIQLAFEVAGGRPFLETFEVDKPLKVYYLQMEVAEKEFQKRIRRMGRLYSDTEFYSLSMKPIKLDTTRGQHFLAEELEECKADVLVIDPLARVHTRDENDMGEMGKLLAYFDRLIYDLRLSMVLIHHTRKIGFEERNLTRDSALKMQWMRGTSDLMGWVDGGVIMEKKKEDVRLLSFDLRNAPNPQPLKLIQDTDFLNWKTVGGFNNLMEGILGTGSLSKGELLKEIRADGLSLDKARGIVDQALKGGILEEIRGEKNLREIRVKR</sequence>
<dbReference type="Pfam" id="PF13481">
    <property type="entry name" value="AAA_25"/>
    <property type="match status" value="1"/>
</dbReference>
<name>A0A6M3KCQ4_9ZZZZ</name>
<dbReference type="InterPro" id="IPR027417">
    <property type="entry name" value="P-loop_NTPase"/>
</dbReference>
<dbReference type="Gene3D" id="3.40.50.300">
    <property type="entry name" value="P-loop containing nucleotide triphosphate hydrolases"/>
    <property type="match status" value="1"/>
</dbReference>
<protein>
    <submittedName>
        <fullName evidence="2">Putative ATPase domain containing protein</fullName>
    </submittedName>
</protein>
<dbReference type="EMBL" id="MT142390">
    <property type="protein sequence ID" value="QJA79656.1"/>
    <property type="molecule type" value="Genomic_DNA"/>
</dbReference>
<reference evidence="2" key="1">
    <citation type="submission" date="2020-03" db="EMBL/GenBank/DDBJ databases">
        <title>The deep terrestrial virosphere.</title>
        <authorList>
            <person name="Holmfeldt K."/>
            <person name="Nilsson E."/>
            <person name="Simone D."/>
            <person name="Lopez-Fernandez M."/>
            <person name="Wu X."/>
            <person name="de Brujin I."/>
            <person name="Lundin D."/>
            <person name="Andersson A."/>
            <person name="Bertilsson S."/>
            <person name="Dopson M."/>
        </authorList>
    </citation>
    <scope>NUCLEOTIDE SEQUENCE</scope>
    <source>
        <strain evidence="2">MM415A00845</strain>
        <strain evidence="1">MM415B01226</strain>
    </source>
</reference>
<gene>
    <name evidence="2" type="ORF">MM415A00845_0005</name>
    <name evidence="1" type="ORF">MM415B01226_0007</name>
</gene>
<organism evidence="2">
    <name type="scientific">viral metagenome</name>
    <dbReference type="NCBI Taxonomy" id="1070528"/>
    <lineage>
        <taxon>unclassified sequences</taxon>
        <taxon>metagenomes</taxon>
        <taxon>organismal metagenomes</taxon>
    </lineage>
</organism>
<dbReference type="EMBL" id="MT141386">
    <property type="protein sequence ID" value="QJA59823.1"/>
    <property type="molecule type" value="Genomic_DNA"/>
</dbReference>
<dbReference type="SUPFAM" id="SSF52540">
    <property type="entry name" value="P-loop containing nucleoside triphosphate hydrolases"/>
    <property type="match status" value="1"/>
</dbReference>